<dbReference type="Proteomes" id="UP001383192">
    <property type="component" value="Unassembled WGS sequence"/>
</dbReference>
<feature type="region of interest" description="Disordered" evidence="1">
    <location>
        <begin position="1"/>
        <end position="28"/>
    </location>
</feature>
<evidence type="ECO:0000256" key="1">
    <source>
        <dbReference type="SAM" id="MobiDB-lite"/>
    </source>
</evidence>
<proteinExistence type="predicted"/>
<feature type="compositionally biased region" description="Low complexity" evidence="1">
    <location>
        <begin position="1"/>
        <end position="17"/>
    </location>
</feature>
<accession>A0AAW0DFD3</accession>
<protein>
    <submittedName>
        <fullName evidence="2">Uncharacterized protein</fullName>
    </submittedName>
</protein>
<evidence type="ECO:0000313" key="3">
    <source>
        <dbReference type="Proteomes" id="UP001383192"/>
    </source>
</evidence>
<organism evidence="2 3">
    <name type="scientific">Paramarasmius palmivorus</name>
    <dbReference type="NCBI Taxonomy" id="297713"/>
    <lineage>
        <taxon>Eukaryota</taxon>
        <taxon>Fungi</taxon>
        <taxon>Dikarya</taxon>
        <taxon>Basidiomycota</taxon>
        <taxon>Agaricomycotina</taxon>
        <taxon>Agaricomycetes</taxon>
        <taxon>Agaricomycetidae</taxon>
        <taxon>Agaricales</taxon>
        <taxon>Marasmiineae</taxon>
        <taxon>Marasmiaceae</taxon>
        <taxon>Paramarasmius</taxon>
    </lineage>
</organism>
<sequence length="181" mass="20299">MSDTPSSVASSVSSGTPPTSPELENAHVKMEDQKVPEVLSIFLTSRDNDGHGVPDCIKNYPPFLSFLEDDEKTEHAQAQVPHRDFITDPLYKPELYVALGDGDETFDDAIALQGHRTTLFRKTLTMNQLYYRDEYVDEFYDAPGSICPFEWCSLTVEGSELVEAFYRSNFDPSARTGSELT</sequence>
<reference evidence="2 3" key="1">
    <citation type="submission" date="2024-01" db="EMBL/GenBank/DDBJ databases">
        <title>A draft genome for a cacao thread blight-causing isolate of Paramarasmius palmivorus.</title>
        <authorList>
            <person name="Baruah I.K."/>
            <person name="Bukari Y."/>
            <person name="Amoako-Attah I."/>
            <person name="Meinhardt L.W."/>
            <person name="Bailey B.A."/>
            <person name="Cohen S.P."/>
        </authorList>
    </citation>
    <scope>NUCLEOTIDE SEQUENCE [LARGE SCALE GENOMIC DNA]</scope>
    <source>
        <strain evidence="2 3">GH-12</strain>
    </source>
</reference>
<gene>
    <name evidence="2" type="ORF">VNI00_005486</name>
</gene>
<evidence type="ECO:0000313" key="2">
    <source>
        <dbReference type="EMBL" id="KAK7050054.1"/>
    </source>
</evidence>
<comment type="caution">
    <text evidence="2">The sequence shown here is derived from an EMBL/GenBank/DDBJ whole genome shotgun (WGS) entry which is preliminary data.</text>
</comment>
<dbReference type="EMBL" id="JAYKXP010000015">
    <property type="protein sequence ID" value="KAK7050054.1"/>
    <property type="molecule type" value="Genomic_DNA"/>
</dbReference>
<name>A0AAW0DFD3_9AGAR</name>
<dbReference type="AlphaFoldDB" id="A0AAW0DFD3"/>
<keyword evidence="3" id="KW-1185">Reference proteome</keyword>